<dbReference type="CDD" id="cd03791">
    <property type="entry name" value="GT5_Glycogen_synthase_DULL1-like"/>
    <property type="match status" value="1"/>
</dbReference>
<dbReference type="Gene3D" id="3.40.50.2000">
    <property type="entry name" value="Glycogen Phosphorylase B"/>
    <property type="match status" value="2"/>
</dbReference>
<comment type="similarity">
    <text evidence="4 8">Belongs to the glycosyltransferase 1 family. Bacterial/plant glycogen synthase subfamily.</text>
</comment>
<evidence type="ECO:0000256" key="1">
    <source>
        <dbReference type="ARBA" id="ARBA00001478"/>
    </source>
</evidence>
<evidence type="ECO:0000256" key="2">
    <source>
        <dbReference type="ARBA" id="ARBA00002764"/>
    </source>
</evidence>
<keyword evidence="5 8" id="KW-0328">Glycosyltransferase</keyword>
<dbReference type="NCBIfam" id="TIGR02095">
    <property type="entry name" value="glgA"/>
    <property type="match status" value="1"/>
</dbReference>
<proteinExistence type="inferred from homology"/>
<evidence type="ECO:0000256" key="7">
    <source>
        <dbReference type="ARBA" id="ARBA00023056"/>
    </source>
</evidence>
<feature type="domain" description="Starch synthase catalytic" evidence="10">
    <location>
        <begin position="2"/>
        <end position="234"/>
    </location>
</feature>
<keyword evidence="12" id="KW-1185">Reference proteome</keyword>
<dbReference type="Proteomes" id="UP000247536">
    <property type="component" value="Unassembled WGS sequence"/>
</dbReference>
<dbReference type="EMBL" id="QJRY01000004">
    <property type="protein sequence ID" value="PYB73050.1"/>
    <property type="molecule type" value="Genomic_DNA"/>
</dbReference>
<evidence type="ECO:0000259" key="10">
    <source>
        <dbReference type="Pfam" id="PF08323"/>
    </source>
</evidence>
<evidence type="ECO:0000256" key="3">
    <source>
        <dbReference type="ARBA" id="ARBA00004964"/>
    </source>
</evidence>
<dbReference type="RefSeq" id="WP_110791608.1">
    <property type="nucleotide sequence ID" value="NZ_QJRY01000004.1"/>
</dbReference>
<gene>
    <name evidence="8" type="primary">glgA</name>
    <name evidence="11" type="ORF">DMY87_12010</name>
</gene>
<accession>A0ABX5NQD7</accession>
<comment type="function">
    <text evidence="2 8">Synthesizes alpha-1,4-glucan chains using ADP-glucose.</text>
</comment>
<evidence type="ECO:0000313" key="11">
    <source>
        <dbReference type="EMBL" id="PYB73050.1"/>
    </source>
</evidence>
<evidence type="ECO:0000256" key="4">
    <source>
        <dbReference type="ARBA" id="ARBA00010281"/>
    </source>
</evidence>
<sequence length="479" mass="51660">MKVLSVASELYPLIKTGGLADVAGALPLALSAHGVETKTLIPGYPAVMKAVKAPKKVHEFENLLDEHATLLSVRHEGLDLLILDCPQLYERSGGPYLDTHGRDYPDNWKRFAVLSKAGAEIAAGILPDFRPDLVHVHDWQSALVPVYMRYAETPEVPSLITIHNIAFQGQFAGSLFPYLELPGHAFYEALEYYGTLSYLKSGIITAHAVSTVSPSYAEEILTAEFGMGLEGLIASRADDLYGIVNGIDADVWNPAADALLPAGYSAANLKKRGGNRAALLERFGLDSDDGPIFCVVSRLTWQKGLDLLPAVIDDIVAHGGKLAILGSGDSEIEAALQHAAAHNRGRVGMVLGYDEKLSHLMQAGSDIILVPSRFEPCGLTQLYALRYGCIPLVARTGGLADTIIDANEAALAAGVATGVQFAPVTTDALRRAIHRTLRLYSDQGLWSQMQKQGMKSDVSWIRSAATYAELYQRLVSKGQ</sequence>
<name>A0ABX5NQD7_9HYPH</name>
<dbReference type="SUPFAM" id="SSF53756">
    <property type="entry name" value="UDP-Glycosyltransferase/glycogen phosphorylase"/>
    <property type="match status" value="1"/>
</dbReference>
<dbReference type="InterPro" id="IPR013534">
    <property type="entry name" value="Starch_synth_cat_dom"/>
</dbReference>
<evidence type="ECO:0000259" key="9">
    <source>
        <dbReference type="Pfam" id="PF00534"/>
    </source>
</evidence>
<evidence type="ECO:0000256" key="6">
    <source>
        <dbReference type="ARBA" id="ARBA00022679"/>
    </source>
</evidence>
<dbReference type="PANTHER" id="PTHR45825">
    <property type="entry name" value="GRANULE-BOUND STARCH SYNTHASE 1, CHLOROPLASTIC/AMYLOPLASTIC"/>
    <property type="match status" value="1"/>
</dbReference>
<dbReference type="InterPro" id="IPR001296">
    <property type="entry name" value="Glyco_trans_1"/>
</dbReference>
<comment type="caution">
    <text evidence="11">The sequence shown here is derived from an EMBL/GenBank/DDBJ whole genome shotgun (WGS) entry which is preliminary data.</text>
</comment>
<evidence type="ECO:0000313" key="12">
    <source>
        <dbReference type="Proteomes" id="UP000247536"/>
    </source>
</evidence>
<dbReference type="Pfam" id="PF00534">
    <property type="entry name" value="Glycos_transf_1"/>
    <property type="match status" value="1"/>
</dbReference>
<keyword evidence="6 8" id="KW-0808">Transferase</keyword>
<dbReference type="NCBIfam" id="NF001899">
    <property type="entry name" value="PRK00654.1-2"/>
    <property type="match status" value="1"/>
</dbReference>
<dbReference type="EC" id="2.4.1.21" evidence="8"/>
<protein>
    <recommendedName>
        <fullName evidence="8">Glycogen synthase</fullName>
        <ecNumber evidence="8">2.4.1.21</ecNumber>
    </recommendedName>
    <alternativeName>
        <fullName evidence="8">Starch [bacterial glycogen] synthase</fullName>
    </alternativeName>
</protein>
<comment type="catalytic activity">
    <reaction evidence="1 8">
        <text>[(1-&gt;4)-alpha-D-glucosyl](n) + ADP-alpha-D-glucose = [(1-&gt;4)-alpha-D-glucosyl](n+1) + ADP + H(+)</text>
        <dbReference type="Rhea" id="RHEA:18189"/>
        <dbReference type="Rhea" id="RHEA-COMP:9584"/>
        <dbReference type="Rhea" id="RHEA-COMP:9587"/>
        <dbReference type="ChEBI" id="CHEBI:15378"/>
        <dbReference type="ChEBI" id="CHEBI:15444"/>
        <dbReference type="ChEBI" id="CHEBI:57498"/>
        <dbReference type="ChEBI" id="CHEBI:456216"/>
        <dbReference type="EC" id="2.4.1.21"/>
    </reaction>
</comment>
<organism evidence="11 12">
    <name type="scientific">Rhizobium wuzhouense</name>
    <dbReference type="NCBI Taxonomy" id="1986026"/>
    <lineage>
        <taxon>Bacteria</taxon>
        <taxon>Pseudomonadati</taxon>
        <taxon>Pseudomonadota</taxon>
        <taxon>Alphaproteobacteria</taxon>
        <taxon>Hyphomicrobiales</taxon>
        <taxon>Rhizobiaceae</taxon>
        <taxon>Rhizobium/Agrobacterium group</taxon>
        <taxon>Rhizobium</taxon>
    </lineage>
</organism>
<dbReference type="Pfam" id="PF08323">
    <property type="entry name" value="Glyco_transf_5"/>
    <property type="match status" value="1"/>
</dbReference>
<dbReference type="InterPro" id="IPR011835">
    <property type="entry name" value="GS/SS"/>
</dbReference>
<reference evidence="11 12" key="1">
    <citation type="submission" date="2018-06" db="EMBL/GenBank/DDBJ databases">
        <title>Rhizobium wuzhouense sp. nov., isolated from roots of Oryza officinalis.</title>
        <authorList>
            <person name="Yuan T."/>
        </authorList>
    </citation>
    <scope>NUCLEOTIDE SEQUENCE [LARGE SCALE GENOMIC DNA]</scope>
    <source>
        <strain evidence="11 12">W44</strain>
    </source>
</reference>
<evidence type="ECO:0000256" key="5">
    <source>
        <dbReference type="ARBA" id="ARBA00022676"/>
    </source>
</evidence>
<feature type="binding site" evidence="8">
    <location>
        <position position="15"/>
    </location>
    <ligand>
        <name>ADP-alpha-D-glucose</name>
        <dbReference type="ChEBI" id="CHEBI:57498"/>
    </ligand>
</feature>
<dbReference type="HAMAP" id="MF_00484">
    <property type="entry name" value="Glycogen_synth"/>
    <property type="match status" value="1"/>
</dbReference>
<keyword evidence="7 8" id="KW-0320">Glycogen biosynthesis</keyword>
<comment type="pathway">
    <text evidence="3 8">Glycan biosynthesis; glycogen biosynthesis.</text>
</comment>
<dbReference type="PANTHER" id="PTHR45825:SF11">
    <property type="entry name" value="ALPHA AMYLASE DOMAIN-CONTAINING PROTEIN"/>
    <property type="match status" value="1"/>
</dbReference>
<feature type="domain" description="Glycosyl transferase family 1" evidence="9">
    <location>
        <begin position="288"/>
        <end position="439"/>
    </location>
</feature>
<evidence type="ECO:0000256" key="8">
    <source>
        <dbReference type="HAMAP-Rule" id="MF_00484"/>
    </source>
</evidence>